<protein>
    <submittedName>
        <fullName evidence="1">Glycosyltransferase</fullName>
    </submittedName>
</protein>
<name>A0A845PYT9_9FLAO</name>
<gene>
    <name evidence="1" type="ORF">GNY06_07620</name>
</gene>
<proteinExistence type="predicted"/>
<dbReference type="Pfam" id="PF13692">
    <property type="entry name" value="Glyco_trans_1_4"/>
    <property type="match status" value="1"/>
</dbReference>
<dbReference type="SUPFAM" id="SSF53756">
    <property type="entry name" value="UDP-Glycosyltransferase/glycogen phosphorylase"/>
    <property type="match status" value="1"/>
</dbReference>
<dbReference type="EMBL" id="JAAABJ010000518">
    <property type="protein sequence ID" value="NAW51250.1"/>
    <property type="molecule type" value="Genomic_DNA"/>
</dbReference>
<accession>A0A845PYT9</accession>
<organism evidence="1 2">
    <name type="scientific">Elizabethkingia argenteiflava</name>
    <dbReference type="NCBI Taxonomy" id="2681556"/>
    <lineage>
        <taxon>Bacteria</taxon>
        <taxon>Pseudomonadati</taxon>
        <taxon>Bacteroidota</taxon>
        <taxon>Flavobacteriia</taxon>
        <taxon>Flavobacteriales</taxon>
        <taxon>Weeksellaceae</taxon>
        <taxon>Elizabethkingia</taxon>
    </lineage>
</organism>
<dbReference type="Proteomes" id="UP000553459">
    <property type="component" value="Unassembled WGS sequence"/>
</dbReference>
<keyword evidence="1" id="KW-0808">Transferase</keyword>
<evidence type="ECO:0000313" key="2">
    <source>
        <dbReference type="Proteomes" id="UP000553459"/>
    </source>
</evidence>
<dbReference type="Gene3D" id="3.40.50.2000">
    <property type="entry name" value="Glycogen Phosphorylase B"/>
    <property type="match status" value="1"/>
</dbReference>
<evidence type="ECO:0000313" key="1">
    <source>
        <dbReference type="EMBL" id="NAW51250.1"/>
    </source>
</evidence>
<keyword evidence="2" id="KW-1185">Reference proteome</keyword>
<dbReference type="GO" id="GO:0016740">
    <property type="term" value="F:transferase activity"/>
    <property type="evidence" value="ECO:0007669"/>
    <property type="project" value="UniProtKB-KW"/>
</dbReference>
<reference evidence="1 2" key="1">
    <citation type="submission" date="2019-11" db="EMBL/GenBank/DDBJ databases">
        <title>Characterization of Elizabethkingia argenteiflava sp. nov., isolated from inner surface of Soybean Pods.</title>
        <authorList>
            <person name="Mo S."/>
        </authorList>
    </citation>
    <scope>NUCLEOTIDE SEQUENCE [LARGE SCALE GENOMIC DNA]</scope>
    <source>
        <strain evidence="1 2">YB22</strain>
    </source>
</reference>
<sequence>MPDNPISGKAGNITRLIQMLCYFDRNPELEVDFVSLGDWNDGWTKSEQESFYQKYPSIKLHILKRKYKEKIFKYLFLYKLPNLFKRNHIDMSSFILRKEFRKIARAKAYDKIMISYASFGYLIKGLNVKSDCIIDTHDFMTSQKKNTIKKVGKLFQDEIDILNKFDQIWTYSADEEYIFNQFINSKVLRVPISFPFQECYTDKKYSCDIIYVASDNEHNIAGITWFINEVLPHLGDRKVDIIGNIGKVIPDHPNLLKHGIVEHLEAYYTSAKIAICPMLSGTGIKIKVLEALSYFLPVVTNKRGVDGLINKSLNGCLVTENSFEFANNIISLLDDPALYAEIQYNAKKYFIENHSSHKEIEILDRVLLNRQ</sequence>
<dbReference type="AlphaFoldDB" id="A0A845PYT9"/>
<dbReference type="RefSeq" id="WP_166519532.1">
    <property type="nucleotide sequence ID" value="NZ_JAAABJ010000518.1"/>
</dbReference>
<comment type="caution">
    <text evidence="1">The sequence shown here is derived from an EMBL/GenBank/DDBJ whole genome shotgun (WGS) entry which is preliminary data.</text>
</comment>